<dbReference type="GO" id="GO:0070824">
    <property type="term" value="C:SHREC complex"/>
    <property type="evidence" value="ECO:0007669"/>
    <property type="project" value="InterPro"/>
</dbReference>
<organism evidence="3 4">
    <name type="scientific">Sanghuangporus baumii</name>
    <name type="common">Phellinus baumii</name>
    <dbReference type="NCBI Taxonomy" id="108892"/>
    <lineage>
        <taxon>Eukaryota</taxon>
        <taxon>Fungi</taxon>
        <taxon>Dikarya</taxon>
        <taxon>Basidiomycota</taxon>
        <taxon>Agaricomycotina</taxon>
        <taxon>Agaricomycetes</taxon>
        <taxon>Hymenochaetales</taxon>
        <taxon>Hymenochaetaceae</taxon>
        <taxon>Sanghuangporus</taxon>
    </lineage>
</organism>
<keyword evidence="4" id="KW-1185">Reference proteome</keyword>
<gene>
    <name evidence="3" type="ORF">A7U60_g6039</name>
</gene>
<dbReference type="Pfam" id="PF16761">
    <property type="entry name" value="Clr2_transil"/>
    <property type="match status" value="1"/>
</dbReference>
<dbReference type="Proteomes" id="UP000757232">
    <property type="component" value="Unassembled WGS sequence"/>
</dbReference>
<feature type="domain" description="Cryptic loci regulator 2 N-terminal" evidence="2">
    <location>
        <begin position="96"/>
        <end position="156"/>
    </location>
</feature>
<dbReference type="PANTHER" id="PTHR38046:SF1">
    <property type="entry name" value="CRYPTIC LOCI REGULATOR 2"/>
    <property type="match status" value="1"/>
</dbReference>
<feature type="region of interest" description="Disordered" evidence="1">
    <location>
        <begin position="255"/>
        <end position="280"/>
    </location>
</feature>
<evidence type="ECO:0000313" key="4">
    <source>
        <dbReference type="Proteomes" id="UP000757232"/>
    </source>
</evidence>
<accession>A0A9Q5N7C4</accession>
<feature type="region of interest" description="Disordered" evidence="1">
    <location>
        <begin position="570"/>
        <end position="604"/>
    </location>
</feature>
<dbReference type="EMBL" id="LNZH02000198">
    <property type="protein sequence ID" value="OCB86866.1"/>
    <property type="molecule type" value="Genomic_DNA"/>
</dbReference>
<feature type="compositionally biased region" description="Polar residues" evidence="1">
    <location>
        <begin position="590"/>
        <end position="603"/>
    </location>
</feature>
<dbReference type="GO" id="GO:0033553">
    <property type="term" value="C:rDNA heterochromatin"/>
    <property type="evidence" value="ECO:0007669"/>
    <property type="project" value="TreeGrafter"/>
</dbReference>
<evidence type="ECO:0000256" key="1">
    <source>
        <dbReference type="SAM" id="MobiDB-lite"/>
    </source>
</evidence>
<evidence type="ECO:0000259" key="2">
    <source>
        <dbReference type="Pfam" id="PF16761"/>
    </source>
</evidence>
<dbReference type="AlphaFoldDB" id="A0A9Q5N7C4"/>
<proteinExistence type="predicted"/>
<reference evidence="3" key="1">
    <citation type="submission" date="2016-06" db="EMBL/GenBank/DDBJ databases">
        <title>Draft Genome sequence of the fungus Inonotus baumii.</title>
        <authorList>
            <person name="Zhu H."/>
            <person name="Lin W."/>
        </authorList>
    </citation>
    <scope>NUCLEOTIDE SEQUENCE</scope>
    <source>
        <strain evidence="3">821</strain>
    </source>
</reference>
<name>A0A9Q5N7C4_SANBA</name>
<dbReference type="GO" id="GO:0030466">
    <property type="term" value="P:silent mating-type cassette heterochromatin formation"/>
    <property type="evidence" value="ECO:0007669"/>
    <property type="project" value="TreeGrafter"/>
</dbReference>
<evidence type="ECO:0000313" key="3">
    <source>
        <dbReference type="EMBL" id="OCB86866.1"/>
    </source>
</evidence>
<feature type="compositionally biased region" description="Basic and acidic residues" evidence="1">
    <location>
        <begin position="258"/>
        <end position="269"/>
    </location>
</feature>
<comment type="caution">
    <text evidence="3">The sequence shown here is derived from an EMBL/GenBank/DDBJ whole genome shotgun (WGS) entry which is preliminary data.</text>
</comment>
<dbReference type="GO" id="GO:0031934">
    <property type="term" value="C:mating-type region heterochromatin"/>
    <property type="evidence" value="ECO:0007669"/>
    <property type="project" value="TreeGrafter"/>
</dbReference>
<dbReference type="OrthoDB" id="2337158at2759"/>
<sequence length="709" mass="80170">MAAPPSLKDIEAVYRTTEPKLIHVNHAAVRIRDGGSDGDESRLPEAGEQVVLWDNTINVLEEADAETVRHWLGKIGNYLIHEGRGQWHNLREDRVYFLKRFPPGYKLYTRSTGPRENPRKDSYLYGSTTDRCREFRSPESLKEFVLHVKWMAFEDRKERFLLYSEGRSAIFRTNRQTEHPAAGMQLQDPMRQKHNPIMAEREMNKHQRGMVDGCFEEGHYQRGIASLNQLRMQNLRPSPAHIRQLIYISLYPPPLPKDPTKDKGKRREVPVVSGSPSKQIQQARRLQKQALFPPPEATEAAKELLHQLAIDSISPEALMRAIPCYRPTQAELDDAPRPIKGNMFFGNFEVAEDMDSYLSKQASKLKECKDCWSMLRKGVVTRQDAALIRTEDPLLDADFEDDNDESESSEAIVGRYSWHLLEWFVQLFEKDQALVIDQGRAVEDSYSILLLSQIKPSSRSGDPRSSMGPVLDVLFLCYSQTEQWRRNLGKRLMALFVSLTQCSNFPPPQLFTAISIRLQTMPVDLVTAFLGDLPATSLGVSVKLSICDRFLTHRLRGSTAPTADGIMRARPQARRARPVAAHTDGDIGSPSRSQSFSVNQPNNAKWGLPSSRRILQLLEQKSAVRANASATLSNLIVLFHLIAAFGMLRAGEGKDADSFWVDAVLGGDLERRFQDIFADAGLSDGDKKPIRPLRLLLLSKIASWKSIFA</sequence>
<dbReference type="InterPro" id="IPR031915">
    <property type="entry name" value="Clr2_N"/>
</dbReference>
<dbReference type="InterPro" id="IPR038986">
    <property type="entry name" value="Clr2"/>
</dbReference>
<protein>
    <recommendedName>
        <fullName evidence="2">Cryptic loci regulator 2 N-terminal domain-containing protein</fullName>
    </recommendedName>
</protein>
<dbReference type="PANTHER" id="PTHR38046">
    <property type="entry name" value="CRYPTIC LOCI REGULATOR 2"/>
    <property type="match status" value="1"/>
</dbReference>